<reference evidence="2 3" key="1">
    <citation type="submission" date="2019-04" db="EMBL/GenBank/DDBJ databases">
        <title>Comparative genomics and transcriptomics to analyze fruiting body development in filamentous ascomycetes.</title>
        <authorList>
            <consortium name="DOE Joint Genome Institute"/>
            <person name="Lutkenhaus R."/>
            <person name="Traeger S."/>
            <person name="Breuer J."/>
            <person name="Kuo A."/>
            <person name="Lipzen A."/>
            <person name="Pangilinan J."/>
            <person name="Dilworth D."/>
            <person name="Sandor L."/>
            <person name="Poggeler S."/>
            <person name="Barry K."/>
            <person name="Grigoriev I.V."/>
            <person name="Nowrousian M."/>
        </authorList>
    </citation>
    <scope>NUCLEOTIDE SEQUENCE [LARGE SCALE GENOMIC DNA]</scope>
    <source>
        <strain evidence="2 3">CBS 389.68</strain>
    </source>
</reference>
<dbReference type="InParanoid" id="A0A4S2MWM1"/>
<dbReference type="Proteomes" id="UP000298138">
    <property type="component" value="Unassembled WGS sequence"/>
</dbReference>
<accession>A0A4S2MWM1</accession>
<evidence type="ECO:0000313" key="2">
    <source>
        <dbReference type="EMBL" id="TGZ80963.1"/>
    </source>
</evidence>
<evidence type="ECO:0008006" key="4">
    <source>
        <dbReference type="Google" id="ProtNLM"/>
    </source>
</evidence>
<evidence type="ECO:0000256" key="1">
    <source>
        <dbReference type="SAM" id="SignalP"/>
    </source>
</evidence>
<name>A0A4S2MWM1_9PEZI</name>
<gene>
    <name evidence="2" type="ORF">EX30DRAFT_32183</name>
</gene>
<keyword evidence="3" id="KW-1185">Reference proteome</keyword>
<evidence type="ECO:0000313" key="3">
    <source>
        <dbReference type="Proteomes" id="UP000298138"/>
    </source>
</evidence>
<feature type="signal peptide" evidence="1">
    <location>
        <begin position="1"/>
        <end position="30"/>
    </location>
</feature>
<proteinExistence type="predicted"/>
<organism evidence="2 3">
    <name type="scientific">Ascodesmis nigricans</name>
    <dbReference type="NCBI Taxonomy" id="341454"/>
    <lineage>
        <taxon>Eukaryota</taxon>
        <taxon>Fungi</taxon>
        <taxon>Dikarya</taxon>
        <taxon>Ascomycota</taxon>
        <taxon>Pezizomycotina</taxon>
        <taxon>Pezizomycetes</taxon>
        <taxon>Pezizales</taxon>
        <taxon>Ascodesmidaceae</taxon>
        <taxon>Ascodesmis</taxon>
    </lineage>
</organism>
<dbReference type="EMBL" id="ML220121">
    <property type="protein sequence ID" value="TGZ80963.1"/>
    <property type="molecule type" value="Genomic_DNA"/>
</dbReference>
<dbReference type="AlphaFoldDB" id="A0A4S2MWM1"/>
<keyword evidence="1" id="KW-0732">Signal</keyword>
<feature type="chain" id="PRO_5020822303" description="Secreted protein" evidence="1">
    <location>
        <begin position="31"/>
        <end position="160"/>
    </location>
</feature>
<sequence length="160" mass="17602">MGFHLAQRLLPFRAAAVLVLPLVVLPGSASSPFISSWFVRRHSSVHGLQRYRQREGVWMSGWGSSNPHTPVPQVPATEIAIVPPPTAVRLSGGAVQIRCLCLASCFGRRVAESADTWEIWLCVWLCCVANQGGWLEFGFRCNASGRGERGVRMRMRSGGR</sequence>
<protein>
    <recommendedName>
        <fullName evidence="4">Secreted protein</fullName>
    </recommendedName>
</protein>